<dbReference type="InterPro" id="IPR057271">
    <property type="entry name" value="YagK_YfjJ_C"/>
</dbReference>
<dbReference type="AlphaFoldDB" id="A0A7Y0MX20"/>
<dbReference type="Proteomes" id="UP000565155">
    <property type="component" value="Unassembled WGS sequence"/>
</dbReference>
<gene>
    <name evidence="2" type="ORF">HKB35_12680</name>
</gene>
<sequence>MLNFNQQFFNNLPVLDGYELKDSYLNAIQNVMINALTDHPRTMMVRFDLHLPSQVNCPDYPQGYDTYVITRFIESMKAHLHADLEKKRRENIRVHPCHLRYIWAKEMNEALQPHYHVAFFVNKDAYYTLGEYRWVSGNLAGMIYQAWHSALGFDFEGVLNLVHFPMDTPIYYIDCNSESYITQYNEAYRRLSYLAKVETKQYGDRTKNFSCSRK</sequence>
<accession>A0A7Y0MX20</accession>
<proteinExistence type="predicted"/>
<evidence type="ECO:0000313" key="2">
    <source>
        <dbReference type="EMBL" id="NMR74472.1"/>
    </source>
</evidence>
<dbReference type="Pfam" id="PF11726">
    <property type="entry name" value="YagK_YfjJ_C"/>
    <property type="match status" value="1"/>
</dbReference>
<dbReference type="EMBL" id="JABCMA010000012">
    <property type="protein sequence ID" value="NMR74472.1"/>
    <property type="molecule type" value="Genomic_DNA"/>
</dbReference>
<name>A0A7Y0MX20_VIBAL</name>
<feature type="domain" description="YagK/YfjJ C-terminal" evidence="1">
    <location>
        <begin position="36"/>
        <end position="212"/>
    </location>
</feature>
<evidence type="ECO:0000313" key="3">
    <source>
        <dbReference type="Proteomes" id="UP000565155"/>
    </source>
</evidence>
<organism evidence="2 3">
    <name type="scientific">Vibrio alginolyticus</name>
    <dbReference type="NCBI Taxonomy" id="663"/>
    <lineage>
        <taxon>Bacteria</taxon>
        <taxon>Pseudomonadati</taxon>
        <taxon>Pseudomonadota</taxon>
        <taxon>Gammaproteobacteria</taxon>
        <taxon>Vibrionales</taxon>
        <taxon>Vibrionaceae</taxon>
        <taxon>Vibrio</taxon>
    </lineage>
</organism>
<evidence type="ECO:0000259" key="1">
    <source>
        <dbReference type="Pfam" id="PF11726"/>
    </source>
</evidence>
<protein>
    <submittedName>
        <fullName evidence="2">Inovirus Gp2 family protein</fullName>
    </submittedName>
</protein>
<reference evidence="2 3" key="1">
    <citation type="submission" date="2020-04" db="EMBL/GenBank/DDBJ databases">
        <title>Whole-genome sequencing of Vibrio spp. from China reveals different genetic environments of blaCTX-M-14 among diverse lineages.</title>
        <authorList>
            <person name="Zheng Z."/>
            <person name="Ye L."/>
            <person name="Chen S."/>
        </authorList>
    </citation>
    <scope>NUCLEOTIDE SEQUENCE [LARGE SCALE GENOMIC DNA]</scope>
    <source>
        <strain evidence="2 3">Vb1636</strain>
    </source>
</reference>
<dbReference type="RefSeq" id="WP_169628695.1">
    <property type="nucleotide sequence ID" value="NZ_JABCMA010000012.1"/>
</dbReference>
<comment type="caution">
    <text evidence="2">The sequence shown here is derived from an EMBL/GenBank/DDBJ whole genome shotgun (WGS) entry which is preliminary data.</text>
</comment>